<dbReference type="VEuPathDB" id="PlasmoDB:AK88_02252"/>
<dbReference type="RefSeq" id="XP_012335306.1">
    <property type="nucleotide sequence ID" value="XM_012479883.1"/>
</dbReference>
<feature type="compositionally biased region" description="Basic and acidic residues" evidence="1">
    <location>
        <begin position="449"/>
        <end position="466"/>
    </location>
</feature>
<feature type="compositionally biased region" description="Basic and acidic residues" evidence="1">
    <location>
        <begin position="1737"/>
        <end position="1746"/>
    </location>
</feature>
<reference evidence="2 3" key="1">
    <citation type="submission" date="2014-03" db="EMBL/GenBank/DDBJ databases">
        <title>The Genome Sequence of Plasmodium fragile nilgiri.</title>
        <authorList>
            <consortium name="The Broad Institute Genomics Platform"/>
            <consortium name="The Broad Institute Genome Sequencing Center for Infectious Disease"/>
            <person name="Neafsey D."/>
            <person name="Duraisingh M."/>
            <person name="Young S.K."/>
            <person name="Zeng Q."/>
            <person name="Gargeya S."/>
            <person name="Abouelleil A."/>
            <person name="Alvarado L."/>
            <person name="Chapman S.B."/>
            <person name="Gainer-Dewar J."/>
            <person name="Goldberg J."/>
            <person name="Griggs A."/>
            <person name="Gujja S."/>
            <person name="Hansen M."/>
            <person name="Howarth C."/>
            <person name="Imamovic A."/>
            <person name="Larimer J."/>
            <person name="Pearson M."/>
            <person name="Poon T.W."/>
            <person name="Priest M."/>
            <person name="Roberts A."/>
            <person name="Saif S."/>
            <person name="Shea T."/>
            <person name="Sykes S."/>
            <person name="Wortman J."/>
            <person name="Nusbaum C."/>
            <person name="Birren B."/>
        </authorList>
    </citation>
    <scope>NUCLEOTIDE SEQUENCE [LARGE SCALE GENOMIC DNA]</scope>
    <source>
        <strain evidence="3">nilgiri</strain>
    </source>
</reference>
<feature type="region of interest" description="Disordered" evidence="1">
    <location>
        <begin position="1094"/>
        <end position="1126"/>
    </location>
</feature>
<feature type="region of interest" description="Disordered" evidence="1">
    <location>
        <begin position="855"/>
        <end position="876"/>
    </location>
</feature>
<feature type="compositionally biased region" description="Polar residues" evidence="1">
    <location>
        <begin position="866"/>
        <end position="876"/>
    </location>
</feature>
<feature type="compositionally biased region" description="Basic and acidic residues" evidence="1">
    <location>
        <begin position="1103"/>
        <end position="1120"/>
    </location>
</feature>
<gene>
    <name evidence="2" type="ORF">AK88_02252</name>
</gene>
<feature type="compositionally biased region" description="Polar residues" evidence="1">
    <location>
        <begin position="1023"/>
        <end position="1032"/>
    </location>
</feature>
<feature type="compositionally biased region" description="Polar residues" evidence="1">
    <location>
        <begin position="2710"/>
        <end position="2720"/>
    </location>
</feature>
<feature type="region of interest" description="Disordered" evidence="1">
    <location>
        <begin position="446"/>
        <end position="470"/>
    </location>
</feature>
<feature type="region of interest" description="Disordered" evidence="1">
    <location>
        <begin position="716"/>
        <end position="752"/>
    </location>
</feature>
<dbReference type="OrthoDB" id="378691at2759"/>
<feature type="region of interest" description="Disordered" evidence="1">
    <location>
        <begin position="346"/>
        <end position="368"/>
    </location>
</feature>
<feature type="region of interest" description="Disordered" evidence="1">
    <location>
        <begin position="1882"/>
        <end position="1907"/>
    </location>
</feature>
<feature type="region of interest" description="Disordered" evidence="1">
    <location>
        <begin position="912"/>
        <end position="936"/>
    </location>
</feature>
<feature type="region of interest" description="Disordered" evidence="1">
    <location>
        <begin position="205"/>
        <end position="229"/>
    </location>
</feature>
<proteinExistence type="predicted"/>
<feature type="compositionally biased region" description="Basic and acidic residues" evidence="1">
    <location>
        <begin position="716"/>
        <end position="725"/>
    </location>
</feature>
<feature type="compositionally biased region" description="Basic and acidic residues" evidence="1">
    <location>
        <begin position="2722"/>
        <end position="2759"/>
    </location>
</feature>
<feature type="region of interest" description="Disordered" evidence="1">
    <location>
        <begin position="162"/>
        <end position="188"/>
    </location>
</feature>
<feature type="compositionally biased region" description="Basic and acidic residues" evidence="1">
    <location>
        <begin position="1560"/>
        <end position="1570"/>
    </location>
</feature>
<feature type="compositionally biased region" description="Basic and acidic residues" evidence="1">
    <location>
        <begin position="1161"/>
        <end position="1184"/>
    </location>
</feature>
<feature type="region of interest" description="Disordered" evidence="1">
    <location>
        <begin position="1154"/>
        <end position="1240"/>
    </location>
</feature>
<feature type="compositionally biased region" description="Basic and acidic residues" evidence="1">
    <location>
        <begin position="1195"/>
        <end position="1208"/>
    </location>
</feature>
<feature type="region of interest" description="Disordered" evidence="1">
    <location>
        <begin position="1533"/>
        <end position="1678"/>
    </location>
</feature>
<feature type="compositionally biased region" description="Low complexity" evidence="1">
    <location>
        <begin position="1610"/>
        <end position="1620"/>
    </location>
</feature>
<name>A0A0D9QM48_PLAFR</name>
<evidence type="ECO:0000313" key="2">
    <source>
        <dbReference type="EMBL" id="KJP88135.1"/>
    </source>
</evidence>
<feature type="region of interest" description="Disordered" evidence="1">
    <location>
        <begin position="2710"/>
        <end position="2760"/>
    </location>
</feature>
<dbReference type="OMA" id="NSCAEKY"/>
<evidence type="ECO:0000256" key="1">
    <source>
        <dbReference type="SAM" id="MobiDB-lite"/>
    </source>
</evidence>
<sequence>MDNIEEEETAKLDEENGKMKCTGTTTNCTGEFSAQPNDSQEKVCYMEEKDTHEGYTNRSANCDMPTDQPFDTSVIDHGGEETGSMIHEEEDKHECDGADREENRKVNNDILCEEIKAQPKDENASSHMRGSSSWGLFYPAESCPWGEAGVAAMAAVAGGTAQMGHTGEATQASPNRSTRHAGEREEKLSTNCTCTRDNVYLGHHQQSTQSAHMHNQAKEEEKEGEDGYCKIGTHPTVSAIRVETTCRNDPNNDSVRIANNFGACKQGTEKRKEEIFDGGDEEGEIVCTEGYERIGALRTQATLGDRTDAIIGASGDVIKGTSGDVIKGATGDTRIAARSEAWSRTLGKTPSTDQRVGEMSNLSHNSSKYTQSAFRKNTNKINNDYHLANEEIGQNNVIIKKKTITQEGVLCSTPPSAQDIPDENSLINRTPNYTIGQNNLFNVTATSDLRSDNSRGSGEKGEKGGKGDSTILIGDFEEHARIVDEQNCTNSTLVGSAEEFITVWASEKSCARPHVKSHVQSDEASDTPLDVASRSTIRAHPDDDQSNLKPDENRRRKGTCRRERVKIKKKQHFLNISRGSNTIGRRTNLSFEHHHYQSFFHPKGTSATPSTAKYDRLRGEHLTPNHSSPTQEKDNVNKTDHDELEEYKMLVQHSEKGKTITENCQMDSSDMIELIIKSHVRRTSSRDESVQQADVHANVCAVENNPRSKACYVPNEEAKPAHSEEQSGTEQEEPPSGMLLPEGAFPHGHITNHGRQTFVNRKTNELLYDKDEIEEGVDNVEKGYVQRSHLRSSVHGEKESAMLMRLTIPVSTTPQVGRVTRMSSLKRAQANKGKDFTKSIDHNFVLGKFSKEGESIKGRHHDSKKGLSSNACLSSSEGSDGCIDADDQYDGHNGVVLDRTAISQGFPSSLIRSSGPEWKNGSPINSRKYDENTKSERSDVHGYNMVGRFRGEGEAAPLVREGRRKHPKYYKEACEDSSESHMISNNCHEKAHKNKEDYHNRGVHREYTFGHSRQRRPGREGKQTQPYRTNRPSDALSADVKSKCETRQEAISGRNGRNYVNKPEIKVEQFRLHNGIQGKGRNRDNSTLDDELHQWTMEGGGGHADDDRKNLQGGPKDDRRRKNMFLVNGRHRIKHVEGTWNNDKWCVDTSGMMKLRGTQSRKRDERRERNGSRGEQDKCARNDADSDDSVGPFGRRTDRSVHGNHLEDGQGYNDVGDQVAGQATSEGGGEVAEEEDQEDPSHLCEIQRHIDYIMQNDDIDFSRISIKPSKKYVKINLFIDRYILSYNELQNSELLFCFGESSEEDVMTRKRSSMKEGDYDGDDDSQNDALMMCARKKNGISSYKKKNKQQKNRKINYNAIDTMWQPHFHPHNKEFRVRYRYKGSMRLKTISCKHYGYVFSKKISILFLFRWLLCGKYIAEKTKRSRLSITDINDCNLSDLLSKKRNKNNGYMTDEEWKAMEEKKSKEFYDHVHKINDFFMSNYKDDTFLKKLQVIINSCDKQFRKEEILNILNQCLRDKLISERRRDSLLRRDSAVDTSLSKAHSAGNTLSGPINVHPSGRRDQSRDLRQGHVPRLSALPVNTKKRKRTFNTSAELYSKENMDEGSINHSSSGSSGSSGSSRGGNEEDGDRPGHIISNTVGDSMGEVSFTRNKRKKESFFRTANGRTRSGEGANVDGAQVSNKDEQNAMCRGRYSRKNETDTETGNNGQTLYHVGVTNTGMNYPPVPYVETEVSDEGGTKMGDRSRSSNPQVCKSNTVIVDRGVHIGHMENAYEGCGGDGVFPPRSGKLQPHGNDANNRRRSGRAGADSIPSNPPDSTNPLASYPSYEDLEKLSNTEEIREYYNSLIELKKSLYIKSQHGDVDDQVRYANINDHFMELLNKESRKSSSNISSGRHKGNSNHSMDPQDTKPYDAFLFAIYYANRKNASAGGAAAGTAVRTAAAAGGGERSGMSPHSVGDAITTPGKKPLSPPTHDETNTPPEQMQKIDFNMEQKKQELVTELTYSPPFLEENNYLNAYPNLNNINSSKKISNVSTCPSLVVSSYSAGKHTQGDKNNMLSCSVSNERNKIGTDVTTEEKLDYVKEQLKRKSFNRADSKELFNSCAEKYSPLMFSKRNVFLKHVREDGHEAEGQSMQGSEKGTAEENHHELLSLGDASTQPYTFMDRHNNVPLDKYRKDLSHMCDDENELRVLPVREQIILEKEKKVTCVDGRNEQQHAYRGNPRELVFFPSQRGKSGEGGCSQGRNDQTREEEVQAEREAEMDNAEPLGSLRERNDLGDENMKDIIDILVKSKYLRESMYDDSLSSNVECSHERGRSNSRCLYCACIASLNGRGVEVQKEDNCTADKDYKYLVEDALKGGDHKDGNLDRGKDNVERHHHPSCDGEENNLCNSSCQHCIFYTKLLRLLRQNKKDAERGKGYGMNKECDKVDTHISNYLNNMEGSSLMGEEMLKKQVSGGNNMPPAQLCNRIFTYLMQKGGSERLAHGSAKDMPGRSEQHHGGMEDGRMNGRAMEDAEVEKGQKQHAVADAMRSGRASKRTKREIISAFLQDLFNSLPSDDLDVQCSASLSHYMEEIRTGTHDAGEDENGEFANNDGENTQRYDYPYDGVRNFPRSVAPRDQFERAPLRTMPYAKTNTERKRESSEFARKSQTNEFLPLPQKQTHFIMNKNNLQLITNFINDVKVKNYITCSEMKDDHRTFHDRQNSIADYILPQQSNKSVSLQNKKNDLNGKNDKTQNGHANEDNNYAAHERESEGESEKDVLGPYTRKALNEKRFEITSHENVNNLFIADSINNNVVKGKG</sequence>
<feature type="region of interest" description="Disordered" evidence="1">
    <location>
        <begin position="515"/>
        <end position="562"/>
    </location>
</feature>
<feature type="compositionally biased region" description="Polar residues" evidence="1">
    <location>
        <begin position="1536"/>
        <end position="1552"/>
    </location>
</feature>
<feature type="compositionally biased region" description="Basic and acidic residues" evidence="1">
    <location>
        <begin position="216"/>
        <end position="228"/>
    </location>
</feature>
<dbReference type="Proteomes" id="UP000054561">
    <property type="component" value="Unassembled WGS sequence"/>
</dbReference>
<organism evidence="2 3">
    <name type="scientific">Plasmodium fragile</name>
    <dbReference type="NCBI Taxonomy" id="5857"/>
    <lineage>
        <taxon>Eukaryota</taxon>
        <taxon>Sar</taxon>
        <taxon>Alveolata</taxon>
        <taxon>Apicomplexa</taxon>
        <taxon>Aconoidasida</taxon>
        <taxon>Haemosporida</taxon>
        <taxon>Plasmodiidae</taxon>
        <taxon>Plasmodium</taxon>
        <taxon>Plasmodium (Plasmodium)</taxon>
    </lineage>
</organism>
<feature type="region of interest" description="Disordered" evidence="1">
    <location>
        <begin position="1"/>
        <end position="22"/>
    </location>
</feature>
<feature type="region of interest" description="Disordered" evidence="1">
    <location>
        <begin position="1782"/>
        <end position="1828"/>
    </location>
</feature>
<keyword evidence="3" id="KW-1185">Reference proteome</keyword>
<feature type="region of interest" description="Disordered" evidence="1">
    <location>
        <begin position="2578"/>
        <end position="2597"/>
    </location>
</feature>
<feature type="compositionally biased region" description="Basic and acidic residues" evidence="1">
    <location>
        <begin position="9"/>
        <end position="18"/>
    </location>
</feature>
<protein>
    <submittedName>
        <fullName evidence="2">Uncharacterized protein</fullName>
    </submittedName>
</protein>
<feature type="region of interest" description="Disordered" evidence="1">
    <location>
        <begin position="2227"/>
        <end position="2273"/>
    </location>
</feature>
<feature type="compositionally biased region" description="Basic and acidic residues" evidence="1">
    <location>
        <begin position="927"/>
        <end position="936"/>
    </location>
</feature>
<evidence type="ECO:0000313" key="3">
    <source>
        <dbReference type="Proteomes" id="UP000054561"/>
    </source>
</evidence>
<feature type="compositionally biased region" description="Basic and acidic residues" evidence="1">
    <location>
        <begin position="2245"/>
        <end position="2259"/>
    </location>
</feature>
<feature type="region of interest" description="Disordered" evidence="1">
    <location>
        <begin position="1732"/>
        <end position="1751"/>
    </location>
</feature>
<feature type="region of interest" description="Disordered" evidence="1">
    <location>
        <begin position="2481"/>
        <end position="2502"/>
    </location>
</feature>
<dbReference type="GeneID" id="24267566"/>
<accession>A0A0D9QM48</accession>
<feature type="region of interest" description="Disordered" evidence="1">
    <location>
        <begin position="1944"/>
        <end position="1981"/>
    </location>
</feature>
<feature type="region of interest" description="Disordered" evidence="1">
    <location>
        <begin position="1007"/>
        <end position="1062"/>
    </location>
</feature>
<dbReference type="EMBL" id="KQ001665">
    <property type="protein sequence ID" value="KJP88135.1"/>
    <property type="molecule type" value="Genomic_DNA"/>
</dbReference>